<evidence type="ECO:0000313" key="3">
    <source>
        <dbReference type="RefSeq" id="XP_007525013.1"/>
    </source>
</evidence>
<dbReference type="InterPro" id="IPR031535">
    <property type="entry name" value="PRR22"/>
</dbReference>
<dbReference type="RefSeq" id="XP_007525013.1">
    <property type="nucleotide sequence ID" value="XM_007524951.2"/>
</dbReference>
<evidence type="ECO:0000256" key="1">
    <source>
        <dbReference type="SAM" id="MobiDB-lite"/>
    </source>
</evidence>
<feature type="region of interest" description="Disordered" evidence="1">
    <location>
        <begin position="171"/>
        <end position="265"/>
    </location>
</feature>
<dbReference type="InParanoid" id="A0A1S2ZV10"/>
<feature type="compositionally biased region" description="Pro residues" evidence="1">
    <location>
        <begin position="28"/>
        <end position="38"/>
    </location>
</feature>
<dbReference type="Proteomes" id="UP001652624">
    <property type="component" value="Chromosome 23"/>
</dbReference>
<dbReference type="FunCoup" id="A0A1S2ZV10">
    <property type="interactions" value="60"/>
</dbReference>
<dbReference type="Pfam" id="PF15776">
    <property type="entry name" value="PRR22"/>
    <property type="match status" value="1"/>
</dbReference>
<dbReference type="OrthoDB" id="9941921at2759"/>
<feature type="region of interest" description="Disordered" evidence="1">
    <location>
        <begin position="280"/>
        <end position="311"/>
    </location>
</feature>
<evidence type="ECO:0000313" key="2">
    <source>
        <dbReference type="Proteomes" id="UP001652624"/>
    </source>
</evidence>
<reference evidence="3" key="1">
    <citation type="submission" date="2025-08" db="UniProtKB">
        <authorList>
            <consortium name="RefSeq"/>
        </authorList>
    </citation>
    <scope>IDENTIFICATION</scope>
</reference>
<dbReference type="PANTHER" id="PTHR37871">
    <property type="entry name" value="PROLINE-RICH PROTEIN 22"/>
    <property type="match status" value="1"/>
</dbReference>
<gene>
    <name evidence="3" type="primary">PRR22</name>
</gene>
<sequence length="392" mass="40456">MQHPQSSYTPGAPQEGFSPRGPDGVEGPPCPEPLPPAVGPASLYRPPNPEKEVYPAPPAGFQMAPCGCFFDPRIYRIEWTTPDFCQASLYKLGGVGPVGGPGSAAGYVLEAPPYLKTAVPAPYQPPPQPATAPGPPQYLVPYFLPEEAAPEGLGFPVGDEGPPPAVAVVEGPPTLSRVGQEGPAPSGPPKDPKVPPTVVTLPAEPPLPPGGYGRPKSRLSQAPAPEDVRGFGGPRPGPLHPQMEPKPGGVPVGGPPPPSGAGESKAFVLPDKILLEDAMKLFDCLPGGSEPSSEGDPPPRPPPGAGGDIRSLHLPDELLSFDYNVPEILDTVSHVECLFHLPALDEGSPGPTTRPPSATAPLARKKAIPKKNRQGGRARPANGGPPALPILN</sequence>
<organism evidence="2 3">
    <name type="scientific">Erinaceus europaeus</name>
    <name type="common">Western European hedgehog</name>
    <dbReference type="NCBI Taxonomy" id="9365"/>
    <lineage>
        <taxon>Eukaryota</taxon>
        <taxon>Metazoa</taxon>
        <taxon>Chordata</taxon>
        <taxon>Craniata</taxon>
        <taxon>Vertebrata</taxon>
        <taxon>Euteleostomi</taxon>
        <taxon>Mammalia</taxon>
        <taxon>Eutheria</taxon>
        <taxon>Laurasiatheria</taxon>
        <taxon>Eulipotyphla</taxon>
        <taxon>Erinaceidae</taxon>
        <taxon>Erinaceinae</taxon>
        <taxon>Erinaceus</taxon>
    </lineage>
</organism>
<protein>
    <submittedName>
        <fullName evidence="3">Proline-rich protein 22</fullName>
    </submittedName>
</protein>
<dbReference type="CTD" id="163154"/>
<keyword evidence="2" id="KW-1185">Reference proteome</keyword>
<accession>A0A1S2ZV10</accession>
<dbReference type="GeneID" id="103115200"/>
<feature type="region of interest" description="Disordered" evidence="1">
    <location>
        <begin position="1"/>
        <end position="51"/>
    </location>
</feature>
<feature type="compositionally biased region" description="Low complexity" evidence="1">
    <location>
        <begin position="286"/>
        <end position="295"/>
    </location>
</feature>
<name>A0A1S2ZV10_ERIEU</name>
<dbReference type="eggNOG" id="ENOG502SI56">
    <property type="taxonomic scope" value="Eukaryota"/>
</dbReference>
<feature type="compositionally biased region" description="Basic residues" evidence="1">
    <location>
        <begin position="363"/>
        <end position="376"/>
    </location>
</feature>
<proteinExistence type="predicted"/>
<feature type="region of interest" description="Disordered" evidence="1">
    <location>
        <begin position="342"/>
        <end position="392"/>
    </location>
</feature>
<dbReference type="AlphaFoldDB" id="A0A1S2ZV10"/>
<dbReference type="PANTHER" id="PTHR37871:SF1">
    <property type="entry name" value="PROLINE-RICH PROTEIN 22"/>
    <property type="match status" value="1"/>
</dbReference>